<sequence length="619" mass="68963">MVASPRPTGDCVPRLPAPPPPPSPSPLAAIPRPGYPFLMGRSVSPEDEGPKALLAAAQTVTGLVLEDSSDDDYFIKEETASPAADDRPFWTNLKFKPPTGPVRPPGTTAGKPPAPASQQQPTKTGRHGKASASKGAHKAPPSPGQPVIPRKIEDWDPWKGILHELYITQNRILRDIIGIMETKHNLRATPKMYKNQFARWGFFKYAVKRRPRTKAESSTEHSSSDDSLDGALVLSRDELLHAGDGSRSIQAGLTAVRRFLHGHVDRDPANLTIEEVAGFVDPCYRYFKIAMDLFNLSENVEGGRILRLAFFQIERKISKPTMKSFSDLCFLVPHLLLESGRRDILSAYLHYLSRLATVKYGKHPVAEIAASFASLVDDRPEDIMRYIMLLSQINSDIIAALPGVLDRNVEWARNQYLACQRTVAAYDPGGRSSSFSSSSSTSSTTTTTNPVVSPITTGTTAGTPGLHDHAMIRLEAQSVYWAQKLIMHDPGSDEMAAQWLRRQFAADFGPRCSAYLARVISLTARGEFPVVFARMMECLYVGWLYDYYETVGEWEEALKWGRRGLELSTDEQYAIWSVHLEDVLGRLGRGEEKEALRRRRREHAWLEKVRVEVDRLSIG</sequence>
<feature type="region of interest" description="Disordered" evidence="1">
    <location>
        <begin position="428"/>
        <end position="456"/>
    </location>
</feature>
<feature type="compositionally biased region" description="Low complexity" evidence="1">
    <location>
        <begin position="432"/>
        <end position="448"/>
    </location>
</feature>
<evidence type="ECO:0000259" key="2">
    <source>
        <dbReference type="Pfam" id="PF14420"/>
    </source>
</evidence>
<accession>A0AAN6MG22</accession>
<evidence type="ECO:0000256" key="1">
    <source>
        <dbReference type="SAM" id="MobiDB-lite"/>
    </source>
</evidence>
<dbReference type="PANTHER" id="PTHR38788">
    <property type="entry name" value="CLR5 DOMAIN-CONTAINING PROTEIN"/>
    <property type="match status" value="1"/>
</dbReference>
<dbReference type="Pfam" id="PF14420">
    <property type="entry name" value="Clr5"/>
    <property type="match status" value="1"/>
</dbReference>
<feature type="compositionally biased region" description="Basic and acidic residues" evidence="1">
    <location>
        <begin position="73"/>
        <end position="88"/>
    </location>
</feature>
<name>A0AAN6MG22_9PEZI</name>
<reference evidence="3" key="2">
    <citation type="submission" date="2023-05" db="EMBL/GenBank/DDBJ databases">
        <authorList>
            <consortium name="Lawrence Berkeley National Laboratory"/>
            <person name="Steindorff A."/>
            <person name="Hensen N."/>
            <person name="Bonometti L."/>
            <person name="Westerberg I."/>
            <person name="Brannstrom I.O."/>
            <person name="Guillou S."/>
            <person name="Cros-Aarteil S."/>
            <person name="Calhoun S."/>
            <person name="Haridas S."/>
            <person name="Kuo A."/>
            <person name="Mondo S."/>
            <person name="Pangilinan J."/>
            <person name="Riley R."/>
            <person name="Labutti K."/>
            <person name="Andreopoulos B."/>
            <person name="Lipzen A."/>
            <person name="Chen C."/>
            <person name="Yanf M."/>
            <person name="Daum C."/>
            <person name="Ng V."/>
            <person name="Clum A."/>
            <person name="Ohm R."/>
            <person name="Martin F."/>
            <person name="Silar P."/>
            <person name="Natvig D."/>
            <person name="Lalanne C."/>
            <person name="Gautier V."/>
            <person name="Ament-Velasquez S.L."/>
            <person name="Kruys A."/>
            <person name="Hutchinson M.I."/>
            <person name="Powell A.J."/>
            <person name="Barry K."/>
            <person name="Miller A.N."/>
            <person name="Grigoriev I.V."/>
            <person name="Debuchy R."/>
            <person name="Gladieux P."/>
            <person name="Thoren M.H."/>
            <person name="Johannesson H."/>
        </authorList>
    </citation>
    <scope>NUCLEOTIDE SEQUENCE</scope>
    <source>
        <strain evidence="3">CBS 103.79</strain>
    </source>
</reference>
<dbReference type="Proteomes" id="UP001303889">
    <property type="component" value="Unassembled WGS sequence"/>
</dbReference>
<reference evidence="3" key="1">
    <citation type="journal article" date="2023" name="Mol. Phylogenet. Evol.">
        <title>Genome-scale phylogeny and comparative genomics of the fungal order Sordariales.</title>
        <authorList>
            <person name="Hensen N."/>
            <person name="Bonometti L."/>
            <person name="Westerberg I."/>
            <person name="Brannstrom I.O."/>
            <person name="Guillou S."/>
            <person name="Cros-Aarteil S."/>
            <person name="Calhoun S."/>
            <person name="Haridas S."/>
            <person name="Kuo A."/>
            <person name="Mondo S."/>
            <person name="Pangilinan J."/>
            <person name="Riley R."/>
            <person name="LaButti K."/>
            <person name="Andreopoulos B."/>
            <person name="Lipzen A."/>
            <person name="Chen C."/>
            <person name="Yan M."/>
            <person name="Daum C."/>
            <person name="Ng V."/>
            <person name="Clum A."/>
            <person name="Steindorff A."/>
            <person name="Ohm R.A."/>
            <person name="Martin F."/>
            <person name="Silar P."/>
            <person name="Natvig D.O."/>
            <person name="Lalanne C."/>
            <person name="Gautier V."/>
            <person name="Ament-Velasquez S.L."/>
            <person name="Kruys A."/>
            <person name="Hutchinson M.I."/>
            <person name="Powell A.J."/>
            <person name="Barry K."/>
            <person name="Miller A.N."/>
            <person name="Grigoriev I.V."/>
            <person name="Debuchy R."/>
            <person name="Gladieux P."/>
            <person name="Hiltunen Thoren M."/>
            <person name="Johannesson H."/>
        </authorList>
    </citation>
    <scope>NUCLEOTIDE SEQUENCE</scope>
    <source>
        <strain evidence="3">CBS 103.79</strain>
    </source>
</reference>
<feature type="domain" description="Clr5" evidence="2">
    <location>
        <begin position="153"/>
        <end position="204"/>
    </location>
</feature>
<dbReference type="AlphaFoldDB" id="A0AAN6MG22"/>
<keyword evidence="4" id="KW-1185">Reference proteome</keyword>
<gene>
    <name evidence="3" type="ORF">C8A05DRAFT_46157</name>
</gene>
<evidence type="ECO:0000313" key="4">
    <source>
        <dbReference type="Proteomes" id="UP001303889"/>
    </source>
</evidence>
<dbReference type="EMBL" id="MU855728">
    <property type="protein sequence ID" value="KAK3899889.1"/>
    <property type="molecule type" value="Genomic_DNA"/>
</dbReference>
<feature type="region of interest" description="Disordered" evidence="1">
    <location>
        <begin position="1"/>
        <end position="50"/>
    </location>
</feature>
<feature type="compositionally biased region" description="Pro residues" evidence="1">
    <location>
        <begin position="15"/>
        <end position="25"/>
    </location>
</feature>
<dbReference type="PANTHER" id="PTHR38788:SF3">
    <property type="entry name" value="CLR5 DOMAIN-CONTAINING PROTEIN"/>
    <property type="match status" value="1"/>
</dbReference>
<evidence type="ECO:0000313" key="3">
    <source>
        <dbReference type="EMBL" id="KAK3899889.1"/>
    </source>
</evidence>
<feature type="region of interest" description="Disordered" evidence="1">
    <location>
        <begin position="66"/>
        <end position="151"/>
    </location>
</feature>
<organism evidence="3 4">
    <name type="scientific">Staphylotrichum tortipilum</name>
    <dbReference type="NCBI Taxonomy" id="2831512"/>
    <lineage>
        <taxon>Eukaryota</taxon>
        <taxon>Fungi</taxon>
        <taxon>Dikarya</taxon>
        <taxon>Ascomycota</taxon>
        <taxon>Pezizomycotina</taxon>
        <taxon>Sordariomycetes</taxon>
        <taxon>Sordariomycetidae</taxon>
        <taxon>Sordariales</taxon>
        <taxon>Chaetomiaceae</taxon>
        <taxon>Staphylotrichum</taxon>
    </lineage>
</organism>
<comment type="caution">
    <text evidence="3">The sequence shown here is derived from an EMBL/GenBank/DDBJ whole genome shotgun (WGS) entry which is preliminary data.</text>
</comment>
<proteinExistence type="predicted"/>
<dbReference type="InterPro" id="IPR025676">
    <property type="entry name" value="Clr5_dom"/>
</dbReference>
<protein>
    <recommendedName>
        <fullName evidence="2">Clr5 domain-containing protein</fullName>
    </recommendedName>
</protein>